<evidence type="ECO:0000256" key="1">
    <source>
        <dbReference type="ARBA" id="ARBA00022801"/>
    </source>
</evidence>
<gene>
    <name evidence="3" type="ORF">EQY75_03050</name>
</gene>
<evidence type="ECO:0000313" key="4">
    <source>
        <dbReference type="Proteomes" id="UP000290889"/>
    </source>
</evidence>
<keyword evidence="1 3" id="KW-0378">Hydrolase</keyword>
<dbReference type="InterPro" id="IPR036380">
    <property type="entry name" value="Isochorismatase-like_sf"/>
</dbReference>
<dbReference type="InterPro" id="IPR050272">
    <property type="entry name" value="Isochorismatase-like_hydrls"/>
</dbReference>
<organism evidence="3 4">
    <name type="scientific">Muriicola soli</name>
    <dbReference type="NCBI Taxonomy" id="2507538"/>
    <lineage>
        <taxon>Bacteria</taxon>
        <taxon>Pseudomonadati</taxon>
        <taxon>Bacteroidota</taxon>
        <taxon>Flavobacteriia</taxon>
        <taxon>Flavobacteriales</taxon>
        <taxon>Flavobacteriaceae</taxon>
        <taxon>Muriicola</taxon>
    </lineage>
</organism>
<keyword evidence="4" id="KW-1185">Reference proteome</keyword>
<dbReference type="EMBL" id="CP035544">
    <property type="protein sequence ID" value="QBA63616.1"/>
    <property type="molecule type" value="Genomic_DNA"/>
</dbReference>
<accession>A0A411E7E4</accession>
<name>A0A411E7E4_9FLAO</name>
<proteinExistence type="predicted"/>
<dbReference type="SUPFAM" id="SSF52499">
    <property type="entry name" value="Isochorismatase-like hydrolases"/>
    <property type="match status" value="1"/>
</dbReference>
<dbReference type="OrthoDB" id="9791276at2"/>
<dbReference type="CDD" id="cd01014">
    <property type="entry name" value="nicotinamidase_related"/>
    <property type="match status" value="1"/>
</dbReference>
<dbReference type="RefSeq" id="WP_129602775.1">
    <property type="nucleotide sequence ID" value="NZ_CP035544.1"/>
</dbReference>
<evidence type="ECO:0000313" key="3">
    <source>
        <dbReference type="EMBL" id="QBA63616.1"/>
    </source>
</evidence>
<dbReference type="Pfam" id="PF00857">
    <property type="entry name" value="Isochorismatase"/>
    <property type="match status" value="1"/>
</dbReference>
<sequence>MKIKQPPALILIDIQKGLEELEYYGGARNNPNAEENAAALLHFWRQKNFPVFHIKHNGTAPSPLAKGMPGNEFKDITAPQEGEPIVEKNSNSAFINTPLHQKLQDLNISHLVLVGLTTSHCVSSTARMAGNFGYHTFVISDATATFDIVSPKGLRYEASLVHEITLANLHNEFAAVLDTSDLISLLAEI</sequence>
<dbReference type="PANTHER" id="PTHR43540:SF1">
    <property type="entry name" value="ISOCHORISMATASE HYDROLASE"/>
    <property type="match status" value="1"/>
</dbReference>
<reference evidence="3 4" key="1">
    <citation type="submission" date="2019-01" db="EMBL/GenBank/DDBJ databases">
        <title>Muriicola soli sp. nov., isolated from soil.</title>
        <authorList>
            <person name="Kang H.J."/>
            <person name="Kim S.B."/>
        </authorList>
    </citation>
    <scope>NUCLEOTIDE SEQUENCE [LARGE SCALE GENOMIC DNA]</scope>
    <source>
        <strain evidence="3 4">MMS17-SY002</strain>
    </source>
</reference>
<dbReference type="AlphaFoldDB" id="A0A411E7E4"/>
<dbReference type="Gene3D" id="3.40.50.850">
    <property type="entry name" value="Isochorismatase-like"/>
    <property type="match status" value="1"/>
</dbReference>
<evidence type="ECO:0000259" key="2">
    <source>
        <dbReference type="Pfam" id="PF00857"/>
    </source>
</evidence>
<dbReference type="PANTHER" id="PTHR43540">
    <property type="entry name" value="PEROXYUREIDOACRYLATE/UREIDOACRYLATE AMIDOHYDROLASE-RELATED"/>
    <property type="match status" value="1"/>
</dbReference>
<dbReference type="Proteomes" id="UP000290889">
    <property type="component" value="Chromosome"/>
</dbReference>
<dbReference type="GO" id="GO:0016787">
    <property type="term" value="F:hydrolase activity"/>
    <property type="evidence" value="ECO:0007669"/>
    <property type="project" value="UniProtKB-KW"/>
</dbReference>
<feature type="domain" description="Isochorismatase-like" evidence="2">
    <location>
        <begin position="8"/>
        <end position="180"/>
    </location>
</feature>
<protein>
    <submittedName>
        <fullName evidence="3">Cysteine hydrolase</fullName>
    </submittedName>
</protein>
<dbReference type="InterPro" id="IPR000868">
    <property type="entry name" value="Isochorismatase-like_dom"/>
</dbReference>
<dbReference type="KEGG" id="mur:EQY75_03050"/>